<dbReference type="GO" id="GO:0008556">
    <property type="term" value="F:P-type potassium transmembrane transporter activity"/>
    <property type="evidence" value="ECO:0007669"/>
    <property type="project" value="InterPro"/>
</dbReference>
<comment type="caution">
    <text evidence="2">The sequence shown here is derived from an EMBL/GenBank/DDBJ whole genome shotgun (WGS) entry which is preliminary data.</text>
</comment>
<dbReference type="EMBL" id="MWPS01000005">
    <property type="protein sequence ID" value="OPG17210.1"/>
    <property type="molecule type" value="Genomic_DNA"/>
</dbReference>
<evidence type="ECO:0000313" key="2">
    <source>
        <dbReference type="EMBL" id="OPG17210.1"/>
    </source>
</evidence>
<dbReference type="GO" id="GO:0005886">
    <property type="term" value="C:plasma membrane"/>
    <property type="evidence" value="ECO:0007669"/>
    <property type="project" value="InterPro"/>
</dbReference>
<proteinExistence type="predicted"/>
<evidence type="ECO:0008006" key="4">
    <source>
        <dbReference type="Google" id="ProtNLM"/>
    </source>
</evidence>
<dbReference type="InterPro" id="IPR011726">
    <property type="entry name" value="KdpF"/>
</dbReference>
<dbReference type="Pfam" id="PF09604">
    <property type="entry name" value="Potass_KdpF"/>
    <property type="match status" value="1"/>
</dbReference>
<keyword evidence="3" id="KW-1185">Reference proteome</keyword>
<dbReference type="Proteomes" id="UP000190229">
    <property type="component" value="Unassembled WGS sequence"/>
</dbReference>
<sequence>MENWVLLTLSIVVMLYLVFVIVRPEKF</sequence>
<keyword evidence="1" id="KW-1133">Transmembrane helix</keyword>
<keyword evidence="1" id="KW-0812">Transmembrane</keyword>
<reference evidence="2 3" key="1">
    <citation type="submission" date="2017-02" db="EMBL/GenBank/DDBJ databases">
        <title>Draft genome of Acidibacillus ferrooxidans Huett2.</title>
        <authorList>
            <person name="Schopf S."/>
        </authorList>
    </citation>
    <scope>NUCLEOTIDE SEQUENCE [LARGE SCALE GENOMIC DNA]</scope>
    <source>
        <strain evidence="2 3">Huett2</strain>
    </source>
</reference>
<organism evidence="2 3">
    <name type="scientific">Ferroacidibacillus organovorans</name>
    <dbReference type="NCBI Taxonomy" id="1765683"/>
    <lineage>
        <taxon>Bacteria</taxon>
        <taxon>Bacillati</taxon>
        <taxon>Bacillota</taxon>
        <taxon>Bacilli</taxon>
        <taxon>Bacillales</taxon>
        <taxon>Alicyclobacillaceae</taxon>
        <taxon>Ferroacidibacillus</taxon>
    </lineage>
</organism>
<dbReference type="AlphaFoldDB" id="A0A1V4EWI6"/>
<evidence type="ECO:0000313" key="3">
    <source>
        <dbReference type="Proteomes" id="UP000190229"/>
    </source>
</evidence>
<keyword evidence="1" id="KW-0472">Membrane</keyword>
<evidence type="ECO:0000256" key="1">
    <source>
        <dbReference type="SAM" id="Phobius"/>
    </source>
</evidence>
<feature type="transmembrane region" description="Helical" evidence="1">
    <location>
        <begin position="6"/>
        <end position="22"/>
    </location>
</feature>
<gene>
    <name evidence="2" type="ORF">B2M26_02425</name>
</gene>
<name>A0A1V4EWI6_9BACL</name>
<dbReference type="RefSeq" id="WP_079289832.1">
    <property type="nucleotide sequence ID" value="NZ_LVKL01000152.1"/>
</dbReference>
<accession>A0A1V4EWI6</accession>
<protein>
    <recommendedName>
        <fullName evidence="4">Potassium-transporting ATPase subunit F</fullName>
    </recommendedName>
</protein>